<accession>A0A5C7GV91</accession>
<dbReference type="EMBL" id="VAHF01000013">
    <property type="protein sequence ID" value="TXG48026.1"/>
    <property type="molecule type" value="Genomic_DNA"/>
</dbReference>
<evidence type="ECO:0000313" key="3">
    <source>
        <dbReference type="Proteomes" id="UP000323000"/>
    </source>
</evidence>
<feature type="compositionally biased region" description="Basic and acidic residues" evidence="1">
    <location>
        <begin position="275"/>
        <end position="292"/>
    </location>
</feature>
<protein>
    <submittedName>
        <fullName evidence="2">Uncharacterized protein</fullName>
    </submittedName>
</protein>
<name>A0A5C7GV91_9ROSI</name>
<evidence type="ECO:0000313" key="2">
    <source>
        <dbReference type="EMBL" id="TXG48026.1"/>
    </source>
</evidence>
<evidence type="ECO:0000256" key="1">
    <source>
        <dbReference type="SAM" id="MobiDB-lite"/>
    </source>
</evidence>
<feature type="region of interest" description="Disordered" evidence="1">
    <location>
        <begin position="262"/>
        <end position="346"/>
    </location>
</feature>
<feature type="compositionally biased region" description="Basic and acidic residues" evidence="1">
    <location>
        <begin position="337"/>
        <end position="346"/>
    </location>
</feature>
<comment type="caution">
    <text evidence="2">The sequence shown here is derived from an EMBL/GenBank/DDBJ whole genome shotgun (WGS) entry which is preliminary data.</text>
</comment>
<sequence>MHADLQRILKGGPWSFDQAMIVFDKPAGVGEIKDLKFKDMDFWVQIHNIPLLCMTRESGTFLGRMIGEVHDINLGYVTDGSSHFLRDSDDRDMSLDVNRRLGVWLKATSPMKRSFKGTGRILNRDSGRYRGSGGFKFTGGNDRRTSKNWRGNRTAMVGGTSGECQVEKGSRVSERHEVLNHLGIREDGKVAVEEHIDECAKSVHGEKENRGAMIASSTRKQLQFPTNGLDKWPDGGLSKYEKWSRDSDPIDILGDCIHIDSGPKNKTNESGIGKVESKESEPVPKLKSDGKWKRVRQGNRKVGQNEELGEKLGKRKEICQVTKGNREDSSSQSKVVSEGKRLRETC</sequence>
<reference evidence="3" key="1">
    <citation type="journal article" date="2019" name="Gigascience">
        <title>De novo genome assembly of the endangered Acer yangbiense, a plant species with extremely small populations endemic to Yunnan Province, China.</title>
        <authorList>
            <person name="Yang J."/>
            <person name="Wariss H.M."/>
            <person name="Tao L."/>
            <person name="Zhang R."/>
            <person name="Yun Q."/>
            <person name="Hollingsworth P."/>
            <person name="Dao Z."/>
            <person name="Luo G."/>
            <person name="Guo H."/>
            <person name="Ma Y."/>
            <person name="Sun W."/>
        </authorList>
    </citation>
    <scope>NUCLEOTIDE SEQUENCE [LARGE SCALE GENOMIC DNA]</scope>
    <source>
        <strain evidence="3">cv. Malutang</strain>
    </source>
</reference>
<dbReference type="AlphaFoldDB" id="A0A5C7GV91"/>
<dbReference type="Proteomes" id="UP000323000">
    <property type="component" value="Chromosome 13"/>
</dbReference>
<organism evidence="2 3">
    <name type="scientific">Acer yangbiense</name>
    <dbReference type="NCBI Taxonomy" id="1000413"/>
    <lineage>
        <taxon>Eukaryota</taxon>
        <taxon>Viridiplantae</taxon>
        <taxon>Streptophyta</taxon>
        <taxon>Embryophyta</taxon>
        <taxon>Tracheophyta</taxon>
        <taxon>Spermatophyta</taxon>
        <taxon>Magnoliopsida</taxon>
        <taxon>eudicotyledons</taxon>
        <taxon>Gunneridae</taxon>
        <taxon>Pentapetalae</taxon>
        <taxon>rosids</taxon>
        <taxon>malvids</taxon>
        <taxon>Sapindales</taxon>
        <taxon>Sapindaceae</taxon>
        <taxon>Hippocastanoideae</taxon>
        <taxon>Acereae</taxon>
        <taxon>Acer</taxon>
    </lineage>
</organism>
<proteinExistence type="predicted"/>
<keyword evidence="3" id="KW-1185">Reference proteome</keyword>
<gene>
    <name evidence="2" type="ORF">EZV62_027320</name>
</gene>
<feature type="compositionally biased region" description="Basic and acidic residues" evidence="1">
    <location>
        <begin position="308"/>
        <end position="329"/>
    </location>
</feature>